<dbReference type="PaxDb" id="2850-Phatr31753"/>
<dbReference type="OrthoDB" id="41031at2759"/>
<organism evidence="1 2">
    <name type="scientific">Phaeodactylum tricornutum (strain CCAP 1055/1)</name>
    <dbReference type="NCBI Taxonomy" id="556484"/>
    <lineage>
        <taxon>Eukaryota</taxon>
        <taxon>Sar</taxon>
        <taxon>Stramenopiles</taxon>
        <taxon>Ochrophyta</taxon>
        <taxon>Bacillariophyta</taxon>
        <taxon>Bacillariophyceae</taxon>
        <taxon>Bacillariophycidae</taxon>
        <taxon>Naviculales</taxon>
        <taxon>Phaeodactylaceae</taxon>
        <taxon>Phaeodactylum</taxon>
    </lineage>
</organism>
<keyword evidence="2" id="KW-1185">Reference proteome</keyword>
<evidence type="ECO:0000313" key="2">
    <source>
        <dbReference type="Proteomes" id="UP000000759"/>
    </source>
</evidence>
<dbReference type="RefSeq" id="XP_002176666.1">
    <property type="nucleotide sequence ID" value="XM_002176630.1"/>
</dbReference>
<dbReference type="InParanoid" id="B7FP90"/>
<dbReference type="HOGENOM" id="CLU_1430600_0_0_1"/>
<evidence type="ECO:0000313" key="1">
    <source>
        <dbReference type="EMBL" id="EEC51129.1"/>
    </source>
</evidence>
<accession>B7FP90</accession>
<reference evidence="1 2" key="1">
    <citation type="journal article" date="2008" name="Nature">
        <title>The Phaeodactylum genome reveals the evolutionary history of diatom genomes.</title>
        <authorList>
            <person name="Bowler C."/>
            <person name="Allen A.E."/>
            <person name="Badger J.H."/>
            <person name="Grimwood J."/>
            <person name="Jabbari K."/>
            <person name="Kuo A."/>
            <person name="Maheswari U."/>
            <person name="Martens C."/>
            <person name="Maumus F."/>
            <person name="Otillar R.P."/>
            <person name="Rayko E."/>
            <person name="Salamov A."/>
            <person name="Vandepoele K."/>
            <person name="Beszteri B."/>
            <person name="Gruber A."/>
            <person name="Heijde M."/>
            <person name="Katinka M."/>
            <person name="Mock T."/>
            <person name="Valentin K."/>
            <person name="Verret F."/>
            <person name="Berges J.A."/>
            <person name="Brownlee C."/>
            <person name="Cadoret J.P."/>
            <person name="Chiovitti A."/>
            <person name="Choi C.J."/>
            <person name="Coesel S."/>
            <person name="De Martino A."/>
            <person name="Detter J.C."/>
            <person name="Durkin C."/>
            <person name="Falciatore A."/>
            <person name="Fournet J."/>
            <person name="Haruta M."/>
            <person name="Huysman M.J."/>
            <person name="Jenkins B.D."/>
            <person name="Jiroutova K."/>
            <person name="Jorgensen R.E."/>
            <person name="Joubert Y."/>
            <person name="Kaplan A."/>
            <person name="Kroger N."/>
            <person name="Kroth P.G."/>
            <person name="La Roche J."/>
            <person name="Lindquist E."/>
            <person name="Lommer M."/>
            <person name="Martin-Jezequel V."/>
            <person name="Lopez P.J."/>
            <person name="Lucas S."/>
            <person name="Mangogna M."/>
            <person name="McGinnis K."/>
            <person name="Medlin L.K."/>
            <person name="Montsant A."/>
            <person name="Oudot-Le Secq M.P."/>
            <person name="Napoli C."/>
            <person name="Obornik M."/>
            <person name="Parker M.S."/>
            <person name="Petit J.L."/>
            <person name="Porcel B.M."/>
            <person name="Poulsen N."/>
            <person name="Robison M."/>
            <person name="Rychlewski L."/>
            <person name="Rynearson T.A."/>
            <person name="Schmutz J."/>
            <person name="Shapiro H."/>
            <person name="Siaut M."/>
            <person name="Stanley M."/>
            <person name="Sussman M.R."/>
            <person name="Taylor A.R."/>
            <person name="Vardi A."/>
            <person name="von Dassow P."/>
            <person name="Vyverman W."/>
            <person name="Willis A."/>
            <person name="Wyrwicz L.S."/>
            <person name="Rokhsar D.S."/>
            <person name="Weissenbach J."/>
            <person name="Armbrust E.V."/>
            <person name="Green B.R."/>
            <person name="Van de Peer Y."/>
            <person name="Grigoriev I.V."/>
        </authorList>
    </citation>
    <scope>NUCLEOTIDE SEQUENCE [LARGE SCALE GENOMIC DNA]</scope>
    <source>
        <strain evidence="1 2">CCAP 1055/1</strain>
    </source>
</reference>
<reference evidence="2" key="2">
    <citation type="submission" date="2008-08" db="EMBL/GenBank/DDBJ databases">
        <authorList>
            <consortium name="Diatom Consortium"/>
            <person name="Grigoriev I."/>
            <person name="Grimwood J."/>
            <person name="Kuo A."/>
            <person name="Otillar R.P."/>
            <person name="Salamov A."/>
            <person name="Detter J.C."/>
            <person name="Lindquist E."/>
            <person name="Shapiro H."/>
            <person name="Lucas S."/>
            <person name="Glavina del Rio T."/>
            <person name="Pitluck S."/>
            <person name="Rokhsar D."/>
            <person name="Bowler C."/>
        </authorList>
    </citation>
    <scope>GENOME REANNOTATION</scope>
    <source>
        <strain evidence="2">CCAP 1055/1</strain>
    </source>
</reference>
<dbReference type="AlphaFoldDB" id="B7FP90"/>
<proteinExistence type="predicted"/>
<sequence>MNPVVEECIRLLRRDHIKVVAFDMDQTAVAMLSRGRLRRNDLQFYISKASPAFSELIPALFDYGFGLAIATHSDEAEFSGDVKRETHILGSELAKALVDTTFSALIARSFFIVAYNPRWHFDGMEENKKIKRHHMEEIKSHFGVDAKEILFFDDTEIVVEDCNKTCGVRTIAVDPSEAFQLSDLLNGLIR</sequence>
<dbReference type="GeneID" id="7196346"/>
<protein>
    <submittedName>
        <fullName evidence="1">Uncharacterized protein</fullName>
    </submittedName>
</protein>
<dbReference type="SUPFAM" id="SSF56784">
    <property type="entry name" value="HAD-like"/>
    <property type="match status" value="1"/>
</dbReference>
<dbReference type="Proteomes" id="UP000000759">
    <property type="component" value="Chromosome 1"/>
</dbReference>
<dbReference type="InterPro" id="IPR036412">
    <property type="entry name" value="HAD-like_sf"/>
</dbReference>
<gene>
    <name evidence="1" type="ORF">PHATRDRAFT_31753</name>
</gene>
<dbReference type="EMBL" id="CM000605">
    <property type="protein sequence ID" value="EEC51129.1"/>
    <property type="molecule type" value="Genomic_DNA"/>
</dbReference>
<dbReference type="KEGG" id="pti:PHATRDRAFT_31753"/>
<name>B7FP90_PHATC</name>
<dbReference type="InterPro" id="IPR023214">
    <property type="entry name" value="HAD_sf"/>
</dbReference>
<dbReference type="Gene3D" id="3.40.50.1000">
    <property type="entry name" value="HAD superfamily/HAD-like"/>
    <property type="match status" value="1"/>
</dbReference>